<protein>
    <recommendedName>
        <fullName evidence="4">CN hydrolase domain-containing protein</fullName>
    </recommendedName>
</protein>
<dbReference type="AlphaFoldDB" id="A0A9N9MKE7"/>
<keyword evidence="3" id="KW-0732">Signal</keyword>
<accession>A0A9N9MKE7</accession>
<dbReference type="Proteomes" id="UP001152799">
    <property type="component" value="Chromosome 11"/>
</dbReference>
<organism evidence="5 6">
    <name type="scientific">Ceutorhynchus assimilis</name>
    <name type="common">cabbage seed weevil</name>
    <dbReference type="NCBI Taxonomy" id="467358"/>
    <lineage>
        <taxon>Eukaryota</taxon>
        <taxon>Metazoa</taxon>
        <taxon>Ecdysozoa</taxon>
        <taxon>Arthropoda</taxon>
        <taxon>Hexapoda</taxon>
        <taxon>Insecta</taxon>
        <taxon>Pterygota</taxon>
        <taxon>Neoptera</taxon>
        <taxon>Endopterygota</taxon>
        <taxon>Coleoptera</taxon>
        <taxon>Polyphaga</taxon>
        <taxon>Cucujiformia</taxon>
        <taxon>Curculionidae</taxon>
        <taxon>Ceutorhynchinae</taxon>
        <taxon>Ceutorhynchus</taxon>
    </lineage>
</organism>
<name>A0A9N9MKE7_9CUCU</name>
<dbReference type="OrthoDB" id="10250282at2759"/>
<evidence type="ECO:0000256" key="1">
    <source>
        <dbReference type="ARBA" id="ARBA00008225"/>
    </source>
</evidence>
<dbReference type="InterPro" id="IPR043957">
    <property type="entry name" value="Vanin_C"/>
</dbReference>
<dbReference type="EMBL" id="OU892287">
    <property type="protein sequence ID" value="CAG9762112.1"/>
    <property type="molecule type" value="Genomic_DNA"/>
</dbReference>
<sequence>MQLICVFLLFIANCCYADYIAAVVEHNPVAGPTPALTIEENLKQYIYQIEQAKGFQADIVVFPEYGLTGLAENPEELALSIPDVGTFNFSNEALPLLSLSNTAKAHSLYLVVNILEQVNGTENGTIIYYNTNIVFASNGTLVAKYRKINLYAEPKLTPGKELSTFTTDFGTFGLITCADILYYNPSQTVLIDTGVTDVIFSTAWNSYLPFYMSLEVQVGYALANKVNLLAANINNPSNGMGGSSIINSDGTVLRYILVDSPSTSSIYATVSKTSKNFELMGFDILRNETVQELANYKIQTDFDYNSYSFKSLDLSSENITADICHAGFCCNFNIVAFQNETNSSEVYKLVAFNGKTWFNNTQVGIKFCDIVACLNQDKSSCGVRLSTPYNTTFRQITVWGNWEVQPEEFYRPITLTGNLQPVYNTTYLENRSNVTVGVSYNITRPASNVVTFGLFVRSGVESYGFSLGLVVVLVVLQGLF</sequence>
<dbReference type="SUPFAM" id="SSF56317">
    <property type="entry name" value="Carbon-nitrogen hydrolase"/>
    <property type="match status" value="1"/>
</dbReference>
<keyword evidence="2" id="KW-0378">Hydrolase</keyword>
<comment type="similarity">
    <text evidence="1">Belongs to the carbon-nitrogen hydrolase superfamily. BTD/VNN family.</text>
</comment>
<reference evidence="5" key="1">
    <citation type="submission" date="2022-01" db="EMBL/GenBank/DDBJ databases">
        <authorList>
            <person name="King R."/>
        </authorList>
    </citation>
    <scope>NUCLEOTIDE SEQUENCE</scope>
</reference>
<dbReference type="GO" id="GO:0016787">
    <property type="term" value="F:hydrolase activity"/>
    <property type="evidence" value="ECO:0007669"/>
    <property type="project" value="UniProtKB-KW"/>
</dbReference>
<feature type="signal peptide" evidence="3">
    <location>
        <begin position="1"/>
        <end position="17"/>
    </location>
</feature>
<dbReference type="Pfam" id="PF19018">
    <property type="entry name" value="Vanin_C"/>
    <property type="match status" value="1"/>
</dbReference>
<evidence type="ECO:0000259" key="4">
    <source>
        <dbReference type="PROSITE" id="PS50263"/>
    </source>
</evidence>
<dbReference type="Pfam" id="PF00795">
    <property type="entry name" value="CN_hydrolase"/>
    <property type="match status" value="1"/>
</dbReference>
<keyword evidence="6" id="KW-1185">Reference proteome</keyword>
<gene>
    <name evidence="5" type="ORF">CEUTPL_LOCUS2796</name>
</gene>
<dbReference type="PROSITE" id="PS50263">
    <property type="entry name" value="CN_HYDROLASE"/>
    <property type="match status" value="1"/>
</dbReference>
<dbReference type="PANTHER" id="PTHR10609:SF14">
    <property type="entry name" value="BIOTINIDASE"/>
    <property type="match status" value="1"/>
</dbReference>
<proteinExistence type="inferred from homology"/>
<evidence type="ECO:0000256" key="3">
    <source>
        <dbReference type="SAM" id="SignalP"/>
    </source>
</evidence>
<feature type="chain" id="PRO_5040152114" description="CN hydrolase domain-containing protein" evidence="3">
    <location>
        <begin position="18"/>
        <end position="480"/>
    </location>
</feature>
<dbReference type="InterPro" id="IPR040154">
    <property type="entry name" value="Biotinidase/VNN"/>
</dbReference>
<dbReference type="PANTHER" id="PTHR10609">
    <property type="entry name" value="BIOTINIDASE-RELATED"/>
    <property type="match status" value="1"/>
</dbReference>
<evidence type="ECO:0000256" key="2">
    <source>
        <dbReference type="ARBA" id="ARBA00022801"/>
    </source>
</evidence>
<evidence type="ECO:0000313" key="6">
    <source>
        <dbReference type="Proteomes" id="UP001152799"/>
    </source>
</evidence>
<dbReference type="InterPro" id="IPR003010">
    <property type="entry name" value="C-N_Hydrolase"/>
</dbReference>
<feature type="domain" description="CN hydrolase" evidence="4">
    <location>
        <begin position="19"/>
        <end position="272"/>
    </location>
</feature>
<dbReference type="Gene3D" id="3.60.110.10">
    <property type="entry name" value="Carbon-nitrogen hydrolase"/>
    <property type="match status" value="1"/>
</dbReference>
<dbReference type="InterPro" id="IPR036526">
    <property type="entry name" value="C-N_Hydrolase_sf"/>
</dbReference>
<evidence type="ECO:0000313" key="5">
    <source>
        <dbReference type="EMBL" id="CAG9762112.1"/>
    </source>
</evidence>